<feature type="transmembrane region" description="Helical" evidence="1">
    <location>
        <begin position="110"/>
        <end position="131"/>
    </location>
</feature>
<evidence type="ECO:0000256" key="1">
    <source>
        <dbReference type="SAM" id="Phobius"/>
    </source>
</evidence>
<accession>A0A174PKJ3</accession>
<dbReference type="RefSeq" id="WP_055160221.1">
    <property type="nucleotide sequence ID" value="NZ_CZAU01000015.1"/>
</dbReference>
<keyword evidence="1" id="KW-1133">Transmembrane helix</keyword>
<protein>
    <recommendedName>
        <fullName evidence="4">DUF3592 domain-containing protein</fullName>
    </recommendedName>
</protein>
<evidence type="ECO:0008006" key="4">
    <source>
        <dbReference type="Google" id="ProtNLM"/>
    </source>
</evidence>
<evidence type="ECO:0000313" key="3">
    <source>
        <dbReference type="Proteomes" id="UP000095564"/>
    </source>
</evidence>
<organism evidence="2 3">
    <name type="scientific">Anaerostipes hadrus</name>
    <dbReference type="NCBI Taxonomy" id="649756"/>
    <lineage>
        <taxon>Bacteria</taxon>
        <taxon>Bacillati</taxon>
        <taxon>Bacillota</taxon>
        <taxon>Clostridia</taxon>
        <taxon>Lachnospirales</taxon>
        <taxon>Lachnospiraceae</taxon>
        <taxon>Anaerostipes</taxon>
    </lineage>
</organism>
<evidence type="ECO:0000313" key="2">
    <source>
        <dbReference type="EMBL" id="CUP58409.1"/>
    </source>
</evidence>
<name>A0A174PKJ3_ANAHA</name>
<reference evidence="2 3" key="1">
    <citation type="submission" date="2015-09" db="EMBL/GenBank/DDBJ databases">
        <authorList>
            <consortium name="Pathogen Informatics"/>
        </authorList>
    </citation>
    <scope>NUCLEOTIDE SEQUENCE [LARGE SCALE GENOMIC DNA]</scope>
    <source>
        <strain evidence="2 3">2789STDY5834908</strain>
    </source>
</reference>
<keyword evidence="1" id="KW-0472">Membrane</keyword>
<gene>
    <name evidence="2" type="ORF">ERS852520_01695</name>
</gene>
<proteinExistence type="predicted"/>
<dbReference type="EMBL" id="CZAU01000015">
    <property type="protein sequence ID" value="CUP58409.1"/>
    <property type="molecule type" value="Genomic_DNA"/>
</dbReference>
<sequence length="132" mass="15237">MNHSFIMFFVYAVIGIVLIIFSLRTIGKSFLCTLEIPVTCINVKQRMHHDHDRNEHTMHYAATWAGYVNGQYMTFESKSYTSTLHYEGEESTIKINPNDPSIFLEPELKLSSYITLVFGIVIILYGIYSVFL</sequence>
<dbReference type="AlphaFoldDB" id="A0A174PKJ3"/>
<keyword evidence="1" id="KW-0812">Transmembrane</keyword>
<dbReference type="Proteomes" id="UP000095564">
    <property type="component" value="Unassembled WGS sequence"/>
</dbReference>
<feature type="transmembrane region" description="Helical" evidence="1">
    <location>
        <begin position="6"/>
        <end position="23"/>
    </location>
</feature>